<feature type="binding site" evidence="10">
    <location>
        <begin position="96"/>
        <end position="98"/>
    </location>
    <ligand>
        <name>substrate</name>
    </ligand>
</feature>
<comment type="similarity">
    <text evidence="3 8">Belongs to the FBPase class 2 family.</text>
</comment>
<comment type="cofactor">
    <cofactor evidence="9">
        <name>Mn(2+)</name>
        <dbReference type="ChEBI" id="CHEBI:29035"/>
    </cofactor>
</comment>
<keyword evidence="7 8" id="KW-0119">Carbohydrate metabolism</keyword>
<proteinExistence type="inferred from homology"/>
<feature type="binding site" evidence="10">
    <location>
        <begin position="195"/>
        <end position="197"/>
    </location>
    <ligand>
        <name>substrate</name>
    </ligand>
</feature>
<evidence type="ECO:0000256" key="10">
    <source>
        <dbReference type="PIRSR" id="PIRSR004532-2"/>
    </source>
</evidence>
<organism evidence="11 12">
    <name type="scientific">Spirilliplanes yamanashiensis</name>
    <dbReference type="NCBI Taxonomy" id="42233"/>
    <lineage>
        <taxon>Bacteria</taxon>
        <taxon>Bacillati</taxon>
        <taxon>Actinomycetota</taxon>
        <taxon>Actinomycetes</taxon>
        <taxon>Micromonosporales</taxon>
        <taxon>Micromonosporaceae</taxon>
        <taxon>Spirilliplanes</taxon>
    </lineage>
</organism>
<dbReference type="FunFam" id="3.40.190.90:FF:000001">
    <property type="entry name" value="Fructose-1,6-bisphosphatase"/>
    <property type="match status" value="1"/>
</dbReference>
<feature type="binding site" evidence="9">
    <location>
        <position position="96"/>
    </location>
    <ligand>
        <name>Mn(2+)</name>
        <dbReference type="ChEBI" id="CHEBI:29035"/>
        <label>2</label>
    </ligand>
</feature>
<dbReference type="Gene3D" id="3.30.540.10">
    <property type="entry name" value="Fructose-1,6-Bisphosphatase, subunit A, domain 1"/>
    <property type="match status" value="1"/>
</dbReference>
<dbReference type="CDD" id="cd01516">
    <property type="entry name" value="FBPase_glpX"/>
    <property type="match status" value="1"/>
</dbReference>
<evidence type="ECO:0000256" key="4">
    <source>
        <dbReference type="ARBA" id="ARBA00022723"/>
    </source>
</evidence>
<keyword evidence="5" id="KW-0378">Hydrolase</keyword>
<dbReference type="GO" id="GO:0006071">
    <property type="term" value="P:glycerol metabolic process"/>
    <property type="evidence" value="ECO:0007669"/>
    <property type="project" value="InterPro"/>
</dbReference>
<evidence type="ECO:0000256" key="3">
    <source>
        <dbReference type="ARBA" id="ARBA00008989"/>
    </source>
</evidence>
<dbReference type="Proteomes" id="UP000652013">
    <property type="component" value="Unassembled WGS sequence"/>
</dbReference>
<dbReference type="GO" id="GO:0046872">
    <property type="term" value="F:metal ion binding"/>
    <property type="evidence" value="ECO:0007669"/>
    <property type="project" value="UniProtKB-KW"/>
</dbReference>
<evidence type="ECO:0000256" key="1">
    <source>
        <dbReference type="ARBA" id="ARBA00001273"/>
    </source>
</evidence>
<dbReference type="GO" id="GO:0030388">
    <property type="term" value="P:fructose 1,6-bisphosphate metabolic process"/>
    <property type="evidence" value="ECO:0007669"/>
    <property type="project" value="TreeGrafter"/>
</dbReference>
<comment type="pathway">
    <text evidence="2">Carbohydrate biosynthesis; gluconeogenesis.</text>
</comment>
<dbReference type="UniPathway" id="UPA00138"/>
<evidence type="ECO:0000256" key="7">
    <source>
        <dbReference type="ARBA" id="ARBA00023277"/>
    </source>
</evidence>
<dbReference type="RefSeq" id="WP_203936217.1">
    <property type="nucleotide sequence ID" value="NZ_BAAAGJ010000024.1"/>
</dbReference>
<evidence type="ECO:0000256" key="6">
    <source>
        <dbReference type="ARBA" id="ARBA00023211"/>
    </source>
</evidence>
<feature type="binding site" evidence="9">
    <location>
        <position position="41"/>
    </location>
    <ligand>
        <name>Mn(2+)</name>
        <dbReference type="ChEBI" id="CHEBI:29035"/>
        <label>1</label>
    </ligand>
</feature>
<dbReference type="GO" id="GO:0006094">
    <property type="term" value="P:gluconeogenesis"/>
    <property type="evidence" value="ECO:0007669"/>
    <property type="project" value="UniProtKB-UniPathway"/>
</dbReference>
<dbReference type="InterPro" id="IPR004464">
    <property type="entry name" value="FBPase_class-2/SBPase"/>
</dbReference>
<reference evidence="11" key="1">
    <citation type="submission" date="2021-01" db="EMBL/GenBank/DDBJ databases">
        <title>Whole genome shotgun sequence of Spirilliplanes yamanashiensis NBRC 15828.</title>
        <authorList>
            <person name="Komaki H."/>
            <person name="Tamura T."/>
        </authorList>
    </citation>
    <scope>NUCLEOTIDE SEQUENCE</scope>
    <source>
        <strain evidence="11">NBRC 15828</strain>
    </source>
</reference>
<dbReference type="EMBL" id="BOOY01000001">
    <property type="protein sequence ID" value="GIJ00905.1"/>
    <property type="molecule type" value="Genomic_DNA"/>
</dbReference>
<keyword evidence="6 9" id="KW-0464">Manganese</keyword>
<evidence type="ECO:0000256" key="5">
    <source>
        <dbReference type="ARBA" id="ARBA00022801"/>
    </source>
</evidence>
<dbReference type="PANTHER" id="PTHR30447:SF0">
    <property type="entry name" value="FRUCTOSE-1,6-BISPHOSPHATASE 1 CLASS 2-RELATED"/>
    <property type="match status" value="1"/>
</dbReference>
<feature type="binding site" evidence="9">
    <location>
        <position position="93"/>
    </location>
    <ligand>
        <name>Mn(2+)</name>
        <dbReference type="ChEBI" id="CHEBI:29035"/>
        <label>2</label>
    </ligand>
</feature>
<evidence type="ECO:0000256" key="9">
    <source>
        <dbReference type="PIRSR" id="PIRSR004532-1"/>
    </source>
</evidence>
<comment type="caution">
    <text evidence="11">The sequence shown here is derived from an EMBL/GenBank/DDBJ whole genome shotgun (WGS) entry which is preliminary data.</text>
</comment>
<sequence length="335" mass="35339">MTANVPQDLDRNIALELVRVTEAAAMAAGRWVGRGDKNGGDGAAVDAMRKLINSIQMRGVVVIGEGEKDEAPMLYNGEQVGDGTGPEVDVAVDPIDGTTLMSKGMPGAVAVLAVAERGAMFDPSAVFYMEKIAVGPDCADVVDINAGVTENLRRIAKVRRVSVSDVTVCILDRPRHAALVDEVRQAGANIRFISDGDIAGAISAARSESDVDVLMGIGGTPEGITAACALKCMGGMIQAKLWPRDDAEREKALAGGHDLDRVLTTDDLVTGDNCFFVATGVTTGDLLKGVRYRADGAHTQSIVMRSKSGTIRVIDSWHRLEKIQAYSAVDFAGRA</sequence>
<comment type="catalytic activity">
    <reaction evidence="1">
        <text>beta-D-fructose 1,6-bisphosphate + H2O = beta-D-fructose 6-phosphate + phosphate</text>
        <dbReference type="Rhea" id="RHEA:11064"/>
        <dbReference type="ChEBI" id="CHEBI:15377"/>
        <dbReference type="ChEBI" id="CHEBI:32966"/>
        <dbReference type="ChEBI" id="CHEBI:43474"/>
        <dbReference type="ChEBI" id="CHEBI:57634"/>
        <dbReference type="EC" id="3.1.3.11"/>
    </reaction>
</comment>
<evidence type="ECO:0000313" key="11">
    <source>
        <dbReference type="EMBL" id="GIJ00905.1"/>
    </source>
</evidence>
<protein>
    <recommendedName>
        <fullName evidence="8">Fructose-1,6-bisphosphatase</fullName>
    </recommendedName>
</protein>
<dbReference type="Gene3D" id="3.40.190.90">
    <property type="match status" value="1"/>
</dbReference>
<evidence type="ECO:0000256" key="8">
    <source>
        <dbReference type="PIRNR" id="PIRNR004532"/>
    </source>
</evidence>
<keyword evidence="12" id="KW-1185">Reference proteome</keyword>
<gene>
    <name evidence="11" type="primary">glpX</name>
    <name evidence="11" type="ORF">Sya03_02570</name>
</gene>
<feature type="binding site" evidence="9">
    <location>
        <position position="222"/>
    </location>
    <ligand>
        <name>Mn(2+)</name>
        <dbReference type="ChEBI" id="CHEBI:29035"/>
        <label>2</label>
    </ligand>
</feature>
<dbReference type="NCBIfam" id="TIGR00330">
    <property type="entry name" value="glpX"/>
    <property type="match status" value="1"/>
</dbReference>
<dbReference type="Pfam" id="PF03320">
    <property type="entry name" value="FBPase_glpX"/>
    <property type="match status" value="1"/>
</dbReference>
<evidence type="ECO:0000256" key="2">
    <source>
        <dbReference type="ARBA" id="ARBA00004742"/>
    </source>
</evidence>
<dbReference type="PANTHER" id="PTHR30447">
    <property type="entry name" value="FRUCTOSE-1,6-BISPHOSPHATASE CLASS 2"/>
    <property type="match status" value="1"/>
</dbReference>
<feature type="binding site" evidence="9">
    <location>
        <position position="65"/>
    </location>
    <ligand>
        <name>Mn(2+)</name>
        <dbReference type="ChEBI" id="CHEBI:29035"/>
        <label>1</label>
    </ligand>
</feature>
<dbReference type="SUPFAM" id="SSF56655">
    <property type="entry name" value="Carbohydrate phosphatase"/>
    <property type="match status" value="1"/>
</dbReference>
<name>A0A8J3Y3G5_9ACTN</name>
<feature type="binding site" evidence="10">
    <location>
        <position position="219"/>
    </location>
    <ligand>
        <name>substrate</name>
    </ligand>
</feature>
<keyword evidence="4 9" id="KW-0479">Metal-binding</keyword>
<accession>A0A8J3Y3G5</accession>
<feature type="binding site" evidence="10">
    <location>
        <begin position="173"/>
        <end position="175"/>
    </location>
    <ligand>
        <name>substrate</name>
    </ligand>
</feature>
<dbReference type="PIRSF" id="PIRSF004532">
    <property type="entry name" value="GlpX"/>
    <property type="match status" value="1"/>
</dbReference>
<dbReference type="GO" id="GO:0042132">
    <property type="term" value="F:fructose 1,6-bisphosphate 1-phosphatase activity"/>
    <property type="evidence" value="ECO:0007669"/>
    <property type="project" value="UniProtKB-EC"/>
</dbReference>
<dbReference type="GO" id="GO:0005829">
    <property type="term" value="C:cytosol"/>
    <property type="evidence" value="ECO:0007669"/>
    <property type="project" value="TreeGrafter"/>
</dbReference>
<dbReference type="AlphaFoldDB" id="A0A8J3Y3G5"/>
<evidence type="ECO:0000313" key="12">
    <source>
        <dbReference type="Proteomes" id="UP000652013"/>
    </source>
</evidence>
<feature type="binding site" evidence="10">
    <location>
        <position position="128"/>
    </location>
    <ligand>
        <name>substrate</name>
    </ligand>
</feature>